<evidence type="ECO:0000256" key="7">
    <source>
        <dbReference type="ARBA" id="ARBA00023054"/>
    </source>
</evidence>
<organism evidence="15 16">
    <name type="scientific">Rhipicephalus microplus</name>
    <name type="common">Cattle tick</name>
    <name type="synonym">Boophilus microplus</name>
    <dbReference type="NCBI Taxonomy" id="6941"/>
    <lineage>
        <taxon>Eukaryota</taxon>
        <taxon>Metazoa</taxon>
        <taxon>Ecdysozoa</taxon>
        <taxon>Arthropoda</taxon>
        <taxon>Chelicerata</taxon>
        <taxon>Arachnida</taxon>
        <taxon>Acari</taxon>
        <taxon>Parasitiformes</taxon>
        <taxon>Ixodida</taxon>
        <taxon>Ixodoidea</taxon>
        <taxon>Ixodidae</taxon>
        <taxon>Rhipicephalinae</taxon>
        <taxon>Rhipicephalus</taxon>
        <taxon>Boophilus</taxon>
    </lineage>
</organism>
<accession>A0A9J6D3N8</accession>
<dbReference type="Proteomes" id="UP000821866">
    <property type="component" value="Chromosome 9"/>
</dbReference>
<dbReference type="EMBL" id="JABSTU010000011">
    <property type="protein sequence ID" value="KAH8008700.1"/>
    <property type="molecule type" value="Genomic_DNA"/>
</dbReference>
<comment type="caution">
    <text evidence="15">The sequence shown here is derived from an EMBL/GenBank/DDBJ whole genome shotgun (WGS) entry which is preliminary data.</text>
</comment>
<keyword evidence="6" id="KW-0805">Transcription regulation</keyword>
<evidence type="ECO:0000256" key="10">
    <source>
        <dbReference type="ARBA" id="ARBA00023242"/>
    </source>
</evidence>
<comment type="subcellular location">
    <subcellularLocation>
        <location evidence="1">Nucleus</location>
        <location evidence="1">Nucleoplasm</location>
    </subcellularLocation>
</comment>
<reference evidence="15" key="1">
    <citation type="journal article" date="2020" name="Cell">
        <title>Large-Scale Comparative Analyses of Tick Genomes Elucidate Their Genetic Diversity and Vector Capacities.</title>
        <authorList>
            <consortium name="Tick Genome and Microbiome Consortium (TIGMIC)"/>
            <person name="Jia N."/>
            <person name="Wang J."/>
            <person name="Shi W."/>
            <person name="Du L."/>
            <person name="Sun Y."/>
            <person name="Zhan W."/>
            <person name="Jiang J.F."/>
            <person name="Wang Q."/>
            <person name="Zhang B."/>
            <person name="Ji P."/>
            <person name="Bell-Sakyi L."/>
            <person name="Cui X.M."/>
            <person name="Yuan T.T."/>
            <person name="Jiang B.G."/>
            <person name="Yang W.F."/>
            <person name="Lam T.T."/>
            <person name="Chang Q.C."/>
            <person name="Ding S.J."/>
            <person name="Wang X.J."/>
            <person name="Zhu J.G."/>
            <person name="Ruan X.D."/>
            <person name="Zhao L."/>
            <person name="Wei J.T."/>
            <person name="Ye R.Z."/>
            <person name="Que T.C."/>
            <person name="Du C.H."/>
            <person name="Zhou Y.H."/>
            <person name="Cheng J.X."/>
            <person name="Dai P.F."/>
            <person name="Guo W.B."/>
            <person name="Han X.H."/>
            <person name="Huang E.J."/>
            <person name="Li L.F."/>
            <person name="Wei W."/>
            <person name="Gao Y.C."/>
            <person name="Liu J.Z."/>
            <person name="Shao H.Z."/>
            <person name="Wang X."/>
            <person name="Wang C.C."/>
            <person name="Yang T.C."/>
            <person name="Huo Q.B."/>
            <person name="Li W."/>
            <person name="Chen H.Y."/>
            <person name="Chen S.E."/>
            <person name="Zhou L.G."/>
            <person name="Ni X.B."/>
            <person name="Tian J.H."/>
            <person name="Sheng Y."/>
            <person name="Liu T."/>
            <person name="Pan Y.S."/>
            <person name="Xia L.Y."/>
            <person name="Li J."/>
            <person name="Zhao F."/>
            <person name="Cao W.C."/>
        </authorList>
    </citation>
    <scope>NUCLEOTIDE SEQUENCE</scope>
    <source>
        <strain evidence="15">Rmic-2018</strain>
    </source>
</reference>
<name>A0A9J6D3N8_RHIMP</name>
<dbReference type="PANTHER" id="PTHR46600">
    <property type="entry name" value="THAP DOMAIN-CONTAINING"/>
    <property type="match status" value="1"/>
</dbReference>
<dbReference type="PROSITE" id="PS50950">
    <property type="entry name" value="ZF_THAP"/>
    <property type="match status" value="1"/>
</dbReference>
<dbReference type="GO" id="GO:0008270">
    <property type="term" value="F:zinc ion binding"/>
    <property type="evidence" value="ECO:0007669"/>
    <property type="project" value="UniProtKB-KW"/>
</dbReference>
<evidence type="ECO:0000256" key="1">
    <source>
        <dbReference type="ARBA" id="ARBA00004642"/>
    </source>
</evidence>
<keyword evidence="10" id="KW-0539">Nucleus</keyword>
<keyword evidence="11" id="KW-0131">Cell cycle</keyword>
<keyword evidence="4 12" id="KW-0863">Zinc-finger</keyword>
<dbReference type="InterPro" id="IPR006612">
    <property type="entry name" value="THAP_Znf"/>
</dbReference>
<evidence type="ECO:0000256" key="2">
    <source>
        <dbReference type="ARBA" id="ARBA00006177"/>
    </source>
</evidence>
<evidence type="ECO:0000256" key="5">
    <source>
        <dbReference type="ARBA" id="ARBA00022833"/>
    </source>
</evidence>
<keyword evidence="3" id="KW-0479">Metal-binding</keyword>
<evidence type="ECO:0000313" key="16">
    <source>
        <dbReference type="Proteomes" id="UP000821866"/>
    </source>
</evidence>
<dbReference type="Pfam" id="PF05485">
    <property type="entry name" value="THAP"/>
    <property type="match status" value="1"/>
</dbReference>
<dbReference type="PANTHER" id="PTHR46600:SF1">
    <property type="entry name" value="THAP DOMAIN-CONTAINING PROTEIN 1"/>
    <property type="match status" value="1"/>
</dbReference>
<evidence type="ECO:0000313" key="15">
    <source>
        <dbReference type="EMBL" id="KAH8008700.1"/>
    </source>
</evidence>
<comment type="similarity">
    <text evidence="2">Belongs to the THAP1 family.</text>
</comment>
<evidence type="ECO:0000256" key="11">
    <source>
        <dbReference type="ARBA" id="ARBA00023306"/>
    </source>
</evidence>
<keyword evidence="8 12" id="KW-0238">DNA-binding</keyword>
<sequence>MHRQLQTGKKIQVFSFLKDADALKQWLRAIPRKDFVPTSCTKVCADHFDASCIEKRHRRRIQGQGELLKLHSQYHVASWICPNGISRLSVLPISTRPEHERNPDAKRSRQKPPNSPVL</sequence>
<evidence type="ECO:0000256" key="8">
    <source>
        <dbReference type="ARBA" id="ARBA00023125"/>
    </source>
</evidence>
<evidence type="ECO:0000256" key="6">
    <source>
        <dbReference type="ARBA" id="ARBA00023015"/>
    </source>
</evidence>
<proteinExistence type="inferred from homology"/>
<dbReference type="InterPro" id="IPR026516">
    <property type="entry name" value="THAP1/10"/>
</dbReference>
<evidence type="ECO:0000256" key="9">
    <source>
        <dbReference type="ARBA" id="ARBA00023163"/>
    </source>
</evidence>
<keyword evidence="5" id="KW-0862">Zinc</keyword>
<feature type="domain" description="THAP-type" evidence="14">
    <location>
        <begin position="1"/>
        <end position="71"/>
    </location>
</feature>
<gene>
    <name evidence="15" type="ORF">HPB51_001586</name>
</gene>
<dbReference type="AlphaFoldDB" id="A0A9J6D3N8"/>
<dbReference type="SUPFAM" id="SSF57716">
    <property type="entry name" value="Glucocorticoid receptor-like (DNA-binding domain)"/>
    <property type="match status" value="1"/>
</dbReference>
<keyword evidence="7" id="KW-0175">Coiled coil</keyword>
<feature type="compositionally biased region" description="Basic and acidic residues" evidence="13">
    <location>
        <begin position="96"/>
        <end position="107"/>
    </location>
</feature>
<keyword evidence="9" id="KW-0804">Transcription</keyword>
<feature type="region of interest" description="Disordered" evidence="13">
    <location>
        <begin position="92"/>
        <end position="118"/>
    </location>
</feature>
<keyword evidence="16" id="KW-1185">Reference proteome</keyword>
<protein>
    <recommendedName>
        <fullName evidence="14">THAP-type domain-containing protein</fullName>
    </recommendedName>
</protein>
<dbReference type="GO" id="GO:0043565">
    <property type="term" value="F:sequence-specific DNA binding"/>
    <property type="evidence" value="ECO:0007669"/>
    <property type="project" value="InterPro"/>
</dbReference>
<reference evidence="15" key="2">
    <citation type="submission" date="2021-09" db="EMBL/GenBank/DDBJ databases">
        <authorList>
            <person name="Jia N."/>
            <person name="Wang J."/>
            <person name="Shi W."/>
            <person name="Du L."/>
            <person name="Sun Y."/>
            <person name="Zhan W."/>
            <person name="Jiang J."/>
            <person name="Wang Q."/>
            <person name="Zhang B."/>
            <person name="Ji P."/>
            <person name="Sakyi L.B."/>
            <person name="Cui X."/>
            <person name="Yuan T."/>
            <person name="Jiang B."/>
            <person name="Yang W."/>
            <person name="Lam T.T.-Y."/>
            <person name="Chang Q."/>
            <person name="Ding S."/>
            <person name="Wang X."/>
            <person name="Zhu J."/>
            <person name="Ruan X."/>
            <person name="Zhao L."/>
            <person name="Wei J."/>
            <person name="Que T."/>
            <person name="Du C."/>
            <person name="Cheng J."/>
            <person name="Dai P."/>
            <person name="Han X."/>
            <person name="Huang E."/>
            <person name="Gao Y."/>
            <person name="Liu J."/>
            <person name="Shao H."/>
            <person name="Ye R."/>
            <person name="Li L."/>
            <person name="Wei W."/>
            <person name="Wang X."/>
            <person name="Wang C."/>
            <person name="Huo Q."/>
            <person name="Li W."/>
            <person name="Guo W."/>
            <person name="Chen H."/>
            <person name="Chen S."/>
            <person name="Zhou L."/>
            <person name="Zhou L."/>
            <person name="Ni X."/>
            <person name="Tian J."/>
            <person name="Zhou Y."/>
            <person name="Sheng Y."/>
            <person name="Liu T."/>
            <person name="Pan Y."/>
            <person name="Xia L."/>
            <person name="Li J."/>
            <person name="Zhao F."/>
            <person name="Cao W."/>
        </authorList>
    </citation>
    <scope>NUCLEOTIDE SEQUENCE</scope>
    <source>
        <strain evidence="15">Rmic-2018</strain>
        <tissue evidence="15">Larvae</tissue>
    </source>
</reference>
<evidence type="ECO:0000256" key="3">
    <source>
        <dbReference type="ARBA" id="ARBA00022723"/>
    </source>
</evidence>
<evidence type="ECO:0000256" key="12">
    <source>
        <dbReference type="PROSITE-ProRule" id="PRU00309"/>
    </source>
</evidence>
<evidence type="ECO:0000256" key="4">
    <source>
        <dbReference type="ARBA" id="ARBA00022771"/>
    </source>
</evidence>
<dbReference type="GO" id="GO:0005654">
    <property type="term" value="C:nucleoplasm"/>
    <property type="evidence" value="ECO:0007669"/>
    <property type="project" value="UniProtKB-SubCell"/>
</dbReference>
<evidence type="ECO:0000259" key="14">
    <source>
        <dbReference type="PROSITE" id="PS50950"/>
    </source>
</evidence>
<evidence type="ECO:0000256" key="13">
    <source>
        <dbReference type="SAM" id="MobiDB-lite"/>
    </source>
</evidence>